<dbReference type="OrthoDB" id="2444917at2759"/>
<feature type="region of interest" description="Disordered" evidence="2">
    <location>
        <begin position="374"/>
        <end position="453"/>
    </location>
</feature>
<comment type="caution">
    <text evidence="4">The sequence shown here is derived from an EMBL/GenBank/DDBJ whole genome shotgun (WGS) entry which is preliminary data.</text>
</comment>
<feature type="compositionally biased region" description="Basic residues" evidence="2">
    <location>
        <begin position="638"/>
        <end position="654"/>
    </location>
</feature>
<name>A0A9P6IM71_9FUNG</name>
<dbReference type="InterPro" id="IPR013087">
    <property type="entry name" value="Znf_C2H2_type"/>
</dbReference>
<evidence type="ECO:0000256" key="1">
    <source>
        <dbReference type="PROSITE-ProRule" id="PRU00042"/>
    </source>
</evidence>
<feature type="region of interest" description="Disordered" evidence="2">
    <location>
        <begin position="325"/>
        <end position="360"/>
    </location>
</feature>
<feature type="region of interest" description="Disordered" evidence="2">
    <location>
        <begin position="595"/>
        <end position="654"/>
    </location>
</feature>
<dbReference type="PROSITE" id="PS50157">
    <property type="entry name" value="ZINC_FINGER_C2H2_2"/>
    <property type="match status" value="1"/>
</dbReference>
<protein>
    <recommendedName>
        <fullName evidence="3">C2H2-type domain-containing protein</fullName>
    </recommendedName>
</protein>
<dbReference type="PROSITE" id="PS00028">
    <property type="entry name" value="ZINC_FINGER_C2H2_1"/>
    <property type="match status" value="1"/>
</dbReference>
<accession>A0A9P6IM71</accession>
<feature type="compositionally biased region" description="Polar residues" evidence="2">
    <location>
        <begin position="339"/>
        <end position="360"/>
    </location>
</feature>
<organism evidence="4 5">
    <name type="scientific">Modicella reniformis</name>
    <dbReference type="NCBI Taxonomy" id="1440133"/>
    <lineage>
        <taxon>Eukaryota</taxon>
        <taxon>Fungi</taxon>
        <taxon>Fungi incertae sedis</taxon>
        <taxon>Mucoromycota</taxon>
        <taxon>Mortierellomycotina</taxon>
        <taxon>Mortierellomycetes</taxon>
        <taxon>Mortierellales</taxon>
        <taxon>Mortierellaceae</taxon>
        <taxon>Modicella</taxon>
    </lineage>
</organism>
<dbReference type="Proteomes" id="UP000749646">
    <property type="component" value="Unassembled WGS sequence"/>
</dbReference>
<keyword evidence="1" id="KW-0863">Zinc-finger</keyword>
<proteinExistence type="predicted"/>
<evidence type="ECO:0000259" key="3">
    <source>
        <dbReference type="PROSITE" id="PS50157"/>
    </source>
</evidence>
<keyword evidence="5" id="KW-1185">Reference proteome</keyword>
<sequence length="654" mass="70475">MADCGADLLNDSVSHGASISNLNSLPVNFPTAHEFIALSNARRQPVLSQASTARGAFNGTESLTLDGFSVGIMSSEKSNKNFNSNNNIYSEVKPSNNFNSMGGSEWSRVAVHQFSSSSSPAGALSSGCCTVSNNSSNPSLFSSSCPNSMSVFTPSASISPSAPMVLPAVTGSSSSSPMDYMVTNQKYLLVHSNPQHLHLQQQTTQAANSNGNYLQHPPSTYTGLTSNEYQGGTPSNHSTYSSFNIASPSASSGAHLTIPHMNSTPAAATGVAWTNNTINCANTMHMQSADATAPARYDYSVSRVQKHSQDIQRPRQTKFHHLHITTSPEPSITPMYPQQGYSNLYSTSPSMAPTSNSVQSSAICDPAQQYQWGVAPSPVDPNFNSGSSTPFTSPSPSLSHSHSDLSGVTCSISRSTSPIFESSSSSSSSSLPIRSRKSSTSSTSSSVSQRRMSTLRELAMVPSSPSPPLTPNHQCPKCEQYFAGPAVLLRHIESIHEKLLWNCAGCKSNLSRRDAVTRHINLSPMDSICRQVGTIGQIKMINGTEIHYEVSSYRAKPLDEVMNRMGKKTPVLKKEVEEVKIHSAGEGISISTPADYNGFGFEGEGGSERMNDSESEYSQASMELEHQSEEYDDGERQQKKRRRSLQSTLSRRKK</sequence>
<dbReference type="Gene3D" id="3.30.160.60">
    <property type="entry name" value="Classic Zinc Finger"/>
    <property type="match status" value="1"/>
</dbReference>
<dbReference type="EMBL" id="JAAAHW010009642">
    <property type="protein sequence ID" value="KAF9937919.1"/>
    <property type="molecule type" value="Genomic_DNA"/>
</dbReference>
<keyword evidence="1" id="KW-0479">Metal-binding</keyword>
<gene>
    <name evidence="4" type="ORF">BGZ65_000760</name>
</gene>
<evidence type="ECO:0000313" key="5">
    <source>
        <dbReference type="Proteomes" id="UP000749646"/>
    </source>
</evidence>
<keyword evidence="1" id="KW-0862">Zinc</keyword>
<feature type="domain" description="C2H2-type" evidence="3">
    <location>
        <begin position="473"/>
        <end position="496"/>
    </location>
</feature>
<dbReference type="GO" id="GO:0008270">
    <property type="term" value="F:zinc ion binding"/>
    <property type="evidence" value="ECO:0007669"/>
    <property type="project" value="UniProtKB-KW"/>
</dbReference>
<feature type="compositionally biased region" description="Basic and acidic residues" evidence="2">
    <location>
        <begin position="623"/>
        <end position="637"/>
    </location>
</feature>
<evidence type="ECO:0000313" key="4">
    <source>
        <dbReference type="EMBL" id="KAF9937919.1"/>
    </source>
</evidence>
<dbReference type="AlphaFoldDB" id="A0A9P6IM71"/>
<feature type="compositionally biased region" description="Low complexity" evidence="2">
    <location>
        <begin position="382"/>
        <end position="452"/>
    </location>
</feature>
<evidence type="ECO:0000256" key="2">
    <source>
        <dbReference type="SAM" id="MobiDB-lite"/>
    </source>
</evidence>
<reference evidence="4" key="1">
    <citation type="journal article" date="2020" name="Fungal Divers.">
        <title>Resolving the Mortierellaceae phylogeny through synthesis of multi-gene phylogenetics and phylogenomics.</title>
        <authorList>
            <person name="Vandepol N."/>
            <person name="Liber J."/>
            <person name="Desiro A."/>
            <person name="Na H."/>
            <person name="Kennedy M."/>
            <person name="Barry K."/>
            <person name="Grigoriev I.V."/>
            <person name="Miller A.N."/>
            <person name="O'Donnell K."/>
            <person name="Stajich J.E."/>
            <person name="Bonito G."/>
        </authorList>
    </citation>
    <scope>NUCLEOTIDE SEQUENCE</scope>
    <source>
        <strain evidence="4">MES-2147</strain>
    </source>
</reference>